<organism evidence="1 2">
    <name type="scientific">Populus alba</name>
    <name type="common">White poplar</name>
    <dbReference type="NCBI Taxonomy" id="43335"/>
    <lineage>
        <taxon>Eukaryota</taxon>
        <taxon>Viridiplantae</taxon>
        <taxon>Streptophyta</taxon>
        <taxon>Embryophyta</taxon>
        <taxon>Tracheophyta</taxon>
        <taxon>Spermatophyta</taxon>
        <taxon>Magnoliopsida</taxon>
        <taxon>eudicotyledons</taxon>
        <taxon>Gunneridae</taxon>
        <taxon>Pentapetalae</taxon>
        <taxon>rosids</taxon>
        <taxon>fabids</taxon>
        <taxon>Malpighiales</taxon>
        <taxon>Salicaceae</taxon>
        <taxon>Saliceae</taxon>
        <taxon>Populus</taxon>
    </lineage>
</organism>
<evidence type="ECO:0000313" key="2">
    <source>
        <dbReference type="Proteomes" id="UP000309997"/>
    </source>
</evidence>
<reference evidence="1 2" key="1">
    <citation type="journal article" date="2024" name="Plant Biotechnol. J.">
        <title>Genome and CRISPR/Cas9 system of a widespread forest tree (Populus alba) in the world.</title>
        <authorList>
            <person name="Liu Y.J."/>
            <person name="Jiang P.F."/>
            <person name="Han X.M."/>
            <person name="Li X.Y."/>
            <person name="Wang H.M."/>
            <person name="Wang Y.J."/>
            <person name="Wang X.X."/>
            <person name="Zeng Q.Y."/>
        </authorList>
    </citation>
    <scope>NUCLEOTIDE SEQUENCE [LARGE SCALE GENOMIC DNA]</scope>
    <source>
        <strain evidence="2">cv. PAL-ZL1</strain>
    </source>
</reference>
<evidence type="ECO:0000313" key="1">
    <source>
        <dbReference type="EMBL" id="KAL3571663.1"/>
    </source>
</evidence>
<comment type="caution">
    <text evidence="1">The sequence shown here is derived from an EMBL/GenBank/DDBJ whole genome shotgun (WGS) entry which is preliminary data.</text>
</comment>
<dbReference type="Proteomes" id="UP000309997">
    <property type="component" value="Unassembled WGS sequence"/>
</dbReference>
<dbReference type="EMBL" id="RCHU02000014">
    <property type="protein sequence ID" value="KAL3571663.1"/>
    <property type="molecule type" value="Genomic_DNA"/>
</dbReference>
<name>A0ACC4AZL5_POPAL</name>
<accession>A0ACC4AZL5</accession>
<keyword evidence="2" id="KW-1185">Reference proteome</keyword>
<sequence>MELSDILVQSLVPQPPRASASAEEHMQQLPQFDSEMARERQEAEDVGDVLRYVGVVDAVSEEERVESCEDIKKDHSFAQLSGSGNIYSVVLVF</sequence>
<protein>
    <submittedName>
        <fullName evidence="1">Uncharacterized protein</fullName>
    </submittedName>
</protein>
<gene>
    <name evidence="1" type="ORF">D5086_025567</name>
</gene>
<proteinExistence type="predicted"/>